<protein>
    <submittedName>
        <fullName evidence="2">Uncharacterized protein</fullName>
    </submittedName>
</protein>
<feature type="region of interest" description="Disordered" evidence="1">
    <location>
        <begin position="1"/>
        <end position="135"/>
    </location>
</feature>
<gene>
    <name evidence="2" type="ORF">BO94DRAFT_614269</name>
</gene>
<evidence type="ECO:0000313" key="2">
    <source>
        <dbReference type="EMBL" id="PWY65632.1"/>
    </source>
</evidence>
<feature type="non-terminal residue" evidence="2">
    <location>
        <position position="1"/>
    </location>
</feature>
<comment type="caution">
    <text evidence="2">The sequence shown here is derived from an EMBL/GenBank/DDBJ whole genome shotgun (WGS) entry which is preliminary data.</text>
</comment>
<feature type="compositionally biased region" description="Pro residues" evidence="1">
    <location>
        <begin position="53"/>
        <end position="63"/>
    </location>
</feature>
<feature type="compositionally biased region" description="Low complexity" evidence="1">
    <location>
        <begin position="113"/>
        <end position="123"/>
    </location>
</feature>
<dbReference type="GeneID" id="37118871"/>
<accession>A0A317UYQ8</accession>
<evidence type="ECO:0000313" key="3">
    <source>
        <dbReference type="Proteomes" id="UP000246702"/>
    </source>
</evidence>
<dbReference type="Proteomes" id="UP000246702">
    <property type="component" value="Unassembled WGS sequence"/>
</dbReference>
<dbReference type="OrthoDB" id="10569284at2759"/>
<dbReference type="EMBL" id="MSFK01000057">
    <property type="protein sequence ID" value="PWY65632.1"/>
    <property type="molecule type" value="Genomic_DNA"/>
</dbReference>
<feature type="compositionally biased region" description="Pro residues" evidence="1">
    <location>
        <begin position="102"/>
        <end position="112"/>
    </location>
</feature>
<proteinExistence type="predicted"/>
<keyword evidence="3" id="KW-1185">Reference proteome</keyword>
<reference evidence="2 3" key="1">
    <citation type="submission" date="2016-12" db="EMBL/GenBank/DDBJ databases">
        <title>The genomes of Aspergillus section Nigri reveals drivers in fungal speciation.</title>
        <authorList>
            <consortium name="DOE Joint Genome Institute"/>
            <person name="Vesth T.C."/>
            <person name="Nybo J."/>
            <person name="Theobald S."/>
            <person name="Brandl J."/>
            <person name="Frisvad J.C."/>
            <person name="Nielsen K.F."/>
            <person name="Lyhne E.K."/>
            <person name="Kogle M.E."/>
            <person name="Kuo A."/>
            <person name="Riley R."/>
            <person name="Clum A."/>
            <person name="Nolan M."/>
            <person name="Lipzen A."/>
            <person name="Salamov A."/>
            <person name="Henrissat B."/>
            <person name="Wiebenga A."/>
            <person name="De Vries R.P."/>
            <person name="Grigoriev I.V."/>
            <person name="Mortensen U.H."/>
            <person name="Andersen M.R."/>
            <person name="Baker S.E."/>
        </authorList>
    </citation>
    <scope>NUCLEOTIDE SEQUENCE [LARGE SCALE GENOMIC DNA]</scope>
    <source>
        <strain evidence="2 3">CBS 115572</strain>
    </source>
</reference>
<feature type="compositionally biased region" description="Acidic residues" evidence="1">
    <location>
        <begin position="69"/>
        <end position="97"/>
    </location>
</feature>
<sequence>RTASSSVYIPHTPLNRSTTSKPHPSLSDPTKMSPSRSYNPFHLIPNSLSQNPEPEPNPEPSPSTSPESPDSESESESENEWASDSETESEPESEPEPEPERSPSPSPRPLSPSPILTPSSSTPNPNPHHQPITLRLGPCRYNTNNKDISRKHCCRCNSGLCSREIRKVNRNDACDECGHAYYVHQNYRRGDLGVVGVGCG</sequence>
<dbReference type="AlphaFoldDB" id="A0A317UYQ8"/>
<organism evidence="2 3">
    <name type="scientific">Aspergillus sclerotioniger CBS 115572</name>
    <dbReference type="NCBI Taxonomy" id="1450535"/>
    <lineage>
        <taxon>Eukaryota</taxon>
        <taxon>Fungi</taxon>
        <taxon>Dikarya</taxon>
        <taxon>Ascomycota</taxon>
        <taxon>Pezizomycotina</taxon>
        <taxon>Eurotiomycetes</taxon>
        <taxon>Eurotiomycetidae</taxon>
        <taxon>Eurotiales</taxon>
        <taxon>Aspergillaceae</taxon>
        <taxon>Aspergillus</taxon>
        <taxon>Aspergillus subgen. Circumdati</taxon>
    </lineage>
</organism>
<name>A0A317UYQ8_9EURO</name>
<dbReference type="RefSeq" id="XP_025461468.1">
    <property type="nucleotide sequence ID" value="XM_025616728.1"/>
</dbReference>
<evidence type="ECO:0000256" key="1">
    <source>
        <dbReference type="SAM" id="MobiDB-lite"/>
    </source>
</evidence>
<feature type="compositionally biased region" description="Polar residues" evidence="1">
    <location>
        <begin position="14"/>
        <end position="38"/>
    </location>
</feature>